<dbReference type="EMBL" id="JAEKJZ010000003">
    <property type="protein sequence ID" value="MBN9672057.1"/>
    <property type="molecule type" value="Genomic_DNA"/>
</dbReference>
<organism evidence="3 4">
    <name type="scientific">Roseibium aggregatum</name>
    <dbReference type="NCBI Taxonomy" id="187304"/>
    <lineage>
        <taxon>Bacteria</taxon>
        <taxon>Pseudomonadati</taxon>
        <taxon>Pseudomonadota</taxon>
        <taxon>Alphaproteobacteria</taxon>
        <taxon>Hyphomicrobiales</taxon>
        <taxon>Stappiaceae</taxon>
        <taxon>Roseibium</taxon>
    </lineage>
</organism>
<gene>
    <name evidence="3" type="ORF">JF539_17025</name>
</gene>
<dbReference type="PANTHER" id="PTHR45947">
    <property type="entry name" value="SULFOQUINOVOSYL TRANSFERASE SQD2"/>
    <property type="match status" value="1"/>
</dbReference>
<dbReference type="Pfam" id="PF13439">
    <property type="entry name" value="Glyco_transf_4"/>
    <property type="match status" value="1"/>
</dbReference>
<feature type="domain" description="Glycosyl transferase family 1" evidence="1">
    <location>
        <begin position="190"/>
        <end position="355"/>
    </location>
</feature>
<protein>
    <submittedName>
        <fullName evidence="3">Glycosyltransferase</fullName>
    </submittedName>
</protein>
<dbReference type="Pfam" id="PF00534">
    <property type="entry name" value="Glycos_transf_1"/>
    <property type="match status" value="1"/>
</dbReference>
<dbReference type="Gene3D" id="3.40.50.2000">
    <property type="entry name" value="Glycogen Phosphorylase B"/>
    <property type="match status" value="2"/>
</dbReference>
<sequence>MTKLCIFTFAYPHRLHTMVNFHIENLFSGTSCVCSTKGQSVDPSGRAVLCRSDVQGNWSDGLLKAVVKVRNNLLKLPKYSISGTERQRIIDFLKEEQVDVILCEFGDLGAEVADSIGNIGIPIFLYYRGFDGTLRIKSPKHQKLTARAFRKAEGVFFVSKYLQDNLARYGLVHPNSYIVPSGVNTDEFRPAEKKKARFVAVGRLIEKKRPEITVQSFCDEARAHPSATLTMIGDGPALEACRDIVRKEGMEDQVSFLGDQPHDEVCRHLREAEFFLQHSAPSPEGDAEGAPRSIQEALACGCVVLSTRHAGIPELISEGETGFLVDELDVTGYRKLISDALSGSFDVERISRAARAFAVENLDNRRLTDRIEAILSASAGR</sequence>
<dbReference type="RefSeq" id="WP_207141892.1">
    <property type="nucleotide sequence ID" value="NZ_JAEKJZ010000003.1"/>
</dbReference>
<dbReference type="InterPro" id="IPR028098">
    <property type="entry name" value="Glyco_trans_4-like_N"/>
</dbReference>
<reference evidence="3" key="1">
    <citation type="submission" date="2020-12" db="EMBL/GenBank/DDBJ databases">
        <title>Oil enriched cultivation method for isolating marine PHA-producing bacteria.</title>
        <authorList>
            <person name="Zheng W."/>
            <person name="Yu S."/>
            <person name="Huang Y."/>
        </authorList>
    </citation>
    <scope>NUCLEOTIDE SEQUENCE</scope>
    <source>
        <strain evidence="3">SY-2-12</strain>
    </source>
</reference>
<accession>A0A939J4W8</accession>
<dbReference type="PANTHER" id="PTHR45947:SF15">
    <property type="entry name" value="TEICHURONIC ACID BIOSYNTHESIS GLYCOSYLTRANSFERASE TUAC-RELATED"/>
    <property type="match status" value="1"/>
</dbReference>
<dbReference type="InterPro" id="IPR001296">
    <property type="entry name" value="Glyco_trans_1"/>
</dbReference>
<proteinExistence type="predicted"/>
<feature type="domain" description="Glycosyltransferase subfamily 4-like N-terminal" evidence="2">
    <location>
        <begin position="67"/>
        <end position="187"/>
    </location>
</feature>
<dbReference type="InterPro" id="IPR050194">
    <property type="entry name" value="Glycosyltransferase_grp1"/>
</dbReference>
<dbReference type="AlphaFoldDB" id="A0A939J4W8"/>
<evidence type="ECO:0000259" key="1">
    <source>
        <dbReference type="Pfam" id="PF00534"/>
    </source>
</evidence>
<dbReference type="Proteomes" id="UP000664096">
    <property type="component" value="Unassembled WGS sequence"/>
</dbReference>
<comment type="caution">
    <text evidence="3">The sequence shown here is derived from an EMBL/GenBank/DDBJ whole genome shotgun (WGS) entry which is preliminary data.</text>
</comment>
<evidence type="ECO:0000313" key="4">
    <source>
        <dbReference type="Proteomes" id="UP000664096"/>
    </source>
</evidence>
<dbReference type="GO" id="GO:0016757">
    <property type="term" value="F:glycosyltransferase activity"/>
    <property type="evidence" value="ECO:0007669"/>
    <property type="project" value="InterPro"/>
</dbReference>
<dbReference type="SUPFAM" id="SSF53756">
    <property type="entry name" value="UDP-Glycosyltransferase/glycogen phosphorylase"/>
    <property type="match status" value="1"/>
</dbReference>
<name>A0A939J4W8_9HYPH</name>
<evidence type="ECO:0000259" key="2">
    <source>
        <dbReference type="Pfam" id="PF13439"/>
    </source>
</evidence>
<evidence type="ECO:0000313" key="3">
    <source>
        <dbReference type="EMBL" id="MBN9672057.1"/>
    </source>
</evidence>